<name>A0A8B7PKZ5_HYAAZ</name>
<dbReference type="GeneID" id="108681558"/>
<accession>A0A8B7PKZ5</accession>
<dbReference type="RefSeq" id="XP_018026092.1">
    <property type="nucleotide sequence ID" value="XM_018170603.2"/>
</dbReference>
<evidence type="ECO:0000313" key="3">
    <source>
        <dbReference type="RefSeq" id="XP_018026092.1"/>
    </source>
</evidence>
<proteinExistence type="predicted"/>
<protein>
    <submittedName>
        <fullName evidence="3">Uncharacterized protein LOC108681558</fullName>
    </submittedName>
</protein>
<organism evidence="2 3">
    <name type="scientific">Hyalella azteca</name>
    <name type="common">Amphipod</name>
    <dbReference type="NCBI Taxonomy" id="294128"/>
    <lineage>
        <taxon>Eukaryota</taxon>
        <taxon>Metazoa</taxon>
        <taxon>Ecdysozoa</taxon>
        <taxon>Arthropoda</taxon>
        <taxon>Crustacea</taxon>
        <taxon>Multicrustacea</taxon>
        <taxon>Malacostraca</taxon>
        <taxon>Eumalacostraca</taxon>
        <taxon>Peracarida</taxon>
        <taxon>Amphipoda</taxon>
        <taxon>Senticaudata</taxon>
        <taxon>Talitrida</taxon>
        <taxon>Talitroidea</taxon>
        <taxon>Hyalellidae</taxon>
        <taxon>Hyalella</taxon>
    </lineage>
</organism>
<feature type="signal peptide" evidence="1">
    <location>
        <begin position="1"/>
        <end position="23"/>
    </location>
</feature>
<evidence type="ECO:0000313" key="2">
    <source>
        <dbReference type="Proteomes" id="UP000694843"/>
    </source>
</evidence>
<dbReference type="Proteomes" id="UP000694843">
    <property type="component" value="Unplaced"/>
</dbReference>
<keyword evidence="1" id="KW-0732">Signal</keyword>
<feature type="chain" id="PRO_5034279300" evidence="1">
    <location>
        <begin position="24"/>
        <end position="217"/>
    </location>
</feature>
<sequence length="217" mass="23472">MQRSSALSVVCAVLVVAVGVVNAASYYPFPCNDLDWWVDPLAETMEGKNILSKLGPMHVMLWDPTDAEQTAFVCASLLLDVDAGSFNATAIKSDNSSVSVTGNLTYIMGPPSSYFELTMYEVVPDAVGLFGFSSSGSITLYPEFVSSTELILLSCRNRFLGLTKIQTLYVFTNQDLTALDNTCLMSHVATETEVDVQPVPNLAKCMPPKVESSGDEQ</sequence>
<dbReference type="AlphaFoldDB" id="A0A8B7PKZ5"/>
<evidence type="ECO:0000256" key="1">
    <source>
        <dbReference type="SAM" id="SignalP"/>
    </source>
</evidence>
<reference evidence="3" key="1">
    <citation type="submission" date="2025-08" db="UniProtKB">
        <authorList>
            <consortium name="RefSeq"/>
        </authorList>
    </citation>
    <scope>IDENTIFICATION</scope>
    <source>
        <tissue evidence="3">Whole organism</tissue>
    </source>
</reference>
<gene>
    <name evidence="3" type="primary">LOC108681558</name>
</gene>
<keyword evidence="2" id="KW-1185">Reference proteome</keyword>
<dbReference type="KEGG" id="hazt:108681558"/>